<proteinExistence type="predicted"/>
<evidence type="ECO:0000256" key="1">
    <source>
        <dbReference type="SAM" id="Phobius"/>
    </source>
</evidence>
<name>A0ABW2ZGK0_9SPHI</name>
<accession>A0ABW2ZGK0</accession>
<comment type="caution">
    <text evidence="2">The sequence shown here is derived from an EMBL/GenBank/DDBJ whole genome shotgun (WGS) entry which is preliminary data.</text>
</comment>
<dbReference type="RefSeq" id="WP_377142392.1">
    <property type="nucleotide sequence ID" value="NZ_JBHTIA010000007.1"/>
</dbReference>
<evidence type="ECO:0000313" key="3">
    <source>
        <dbReference type="Proteomes" id="UP001597073"/>
    </source>
</evidence>
<feature type="transmembrane region" description="Helical" evidence="1">
    <location>
        <begin position="12"/>
        <end position="29"/>
    </location>
</feature>
<keyword evidence="1" id="KW-0472">Membrane</keyword>
<keyword evidence="1" id="KW-1133">Transmembrane helix</keyword>
<protein>
    <submittedName>
        <fullName evidence="2">Uncharacterized protein</fullName>
    </submittedName>
</protein>
<evidence type="ECO:0000313" key="2">
    <source>
        <dbReference type="EMBL" id="MFD0765344.1"/>
    </source>
</evidence>
<sequence length="100" mass="11914">MKYFKQLLLLPKAFRLVFVLLLVVVWVAISNFHQRNVTFNGIIEKIRYEEPKHILFITVNRKEYDIEHYQWHPNYSLAVGDSAVKKKGEEGFLLIKSHQK</sequence>
<keyword evidence="1" id="KW-0812">Transmembrane</keyword>
<reference evidence="3" key="1">
    <citation type="journal article" date="2019" name="Int. J. Syst. Evol. Microbiol.">
        <title>The Global Catalogue of Microorganisms (GCM) 10K type strain sequencing project: providing services to taxonomists for standard genome sequencing and annotation.</title>
        <authorList>
            <consortium name="The Broad Institute Genomics Platform"/>
            <consortium name="The Broad Institute Genome Sequencing Center for Infectious Disease"/>
            <person name="Wu L."/>
            <person name="Ma J."/>
        </authorList>
    </citation>
    <scope>NUCLEOTIDE SEQUENCE [LARGE SCALE GENOMIC DNA]</scope>
    <source>
        <strain evidence="3">CCUG 60742</strain>
    </source>
</reference>
<gene>
    <name evidence="2" type="ORF">ACFQZI_10815</name>
</gene>
<dbReference type="EMBL" id="JBHTIA010000007">
    <property type="protein sequence ID" value="MFD0765344.1"/>
    <property type="molecule type" value="Genomic_DNA"/>
</dbReference>
<keyword evidence="3" id="KW-1185">Reference proteome</keyword>
<organism evidence="2 3">
    <name type="scientific">Mucilaginibacter lutimaris</name>
    <dbReference type="NCBI Taxonomy" id="931629"/>
    <lineage>
        <taxon>Bacteria</taxon>
        <taxon>Pseudomonadati</taxon>
        <taxon>Bacteroidota</taxon>
        <taxon>Sphingobacteriia</taxon>
        <taxon>Sphingobacteriales</taxon>
        <taxon>Sphingobacteriaceae</taxon>
        <taxon>Mucilaginibacter</taxon>
    </lineage>
</organism>
<dbReference type="Proteomes" id="UP001597073">
    <property type="component" value="Unassembled WGS sequence"/>
</dbReference>